<gene>
    <name evidence="1" type="ORF">COU10_02830</name>
</gene>
<comment type="caution">
    <text evidence="1">The sequence shown here is derived from an EMBL/GenBank/DDBJ whole genome shotgun (WGS) entry which is preliminary data.</text>
</comment>
<protein>
    <submittedName>
        <fullName evidence="1">Uncharacterized protein</fullName>
    </submittedName>
</protein>
<evidence type="ECO:0000313" key="2">
    <source>
        <dbReference type="Proteomes" id="UP000230903"/>
    </source>
</evidence>
<reference evidence="2" key="1">
    <citation type="submission" date="2017-09" db="EMBL/GenBank/DDBJ databases">
        <title>Depth-based differentiation of microbial function through sediment-hosted aquifers and enrichment of novel symbionts in the deep terrestrial subsurface.</title>
        <authorList>
            <person name="Probst A.J."/>
            <person name="Ladd B."/>
            <person name="Jarett J.K."/>
            <person name="Geller-Mcgrath D.E."/>
            <person name="Sieber C.M.K."/>
            <person name="Emerson J.B."/>
            <person name="Anantharaman K."/>
            <person name="Thomas B.C."/>
            <person name="Malmstrom R."/>
            <person name="Stieglmeier M."/>
            <person name="Klingl A."/>
            <person name="Woyke T."/>
            <person name="Ryan C.M."/>
            <person name="Banfield J.F."/>
        </authorList>
    </citation>
    <scope>NUCLEOTIDE SEQUENCE [LARGE SCALE GENOMIC DNA]</scope>
</reference>
<sequence length="83" mass="9030">MFNYFFSQLIREIFPLAQGSSAKQDVEPASASNAAIRENFRTYGAPAATSAGVAPQDCIAIYTSLVASWQRSWPKASIVKKSN</sequence>
<proteinExistence type="predicted"/>
<dbReference type="EMBL" id="PFBC01000044">
    <property type="protein sequence ID" value="PIR87782.1"/>
    <property type="molecule type" value="Genomic_DNA"/>
</dbReference>
<dbReference type="Proteomes" id="UP000230903">
    <property type="component" value="Unassembled WGS sequence"/>
</dbReference>
<accession>A0A2H0UMY5</accession>
<organism evidence="1 2">
    <name type="scientific">Candidatus Harrisonbacteria bacterium CG10_big_fil_rev_8_21_14_0_10_45_28</name>
    <dbReference type="NCBI Taxonomy" id="1974586"/>
    <lineage>
        <taxon>Bacteria</taxon>
        <taxon>Candidatus Harrisoniibacteriota</taxon>
    </lineage>
</organism>
<name>A0A2H0UMY5_9BACT</name>
<evidence type="ECO:0000313" key="1">
    <source>
        <dbReference type="EMBL" id="PIR87782.1"/>
    </source>
</evidence>
<dbReference type="AlphaFoldDB" id="A0A2H0UMY5"/>